<organism evidence="11 12">
    <name type="scientific">Ligilactobacillus hayakitensis DSM 18933 = JCM 14209</name>
    <dbReference type="NCBI Taxonomy" id="1423755"/>
    <lineage>
        <taxon>Bacteria</taxon>
        <taxon>Bacillati</taxon>
        <taxon>Bacillota</taxon>
        <taxon>Bacilli</taxon>
        <taxon>Lactobacillales</taxon>
        <taxon>Lactobacillaceae</taxon>
        <taxon>Ligilactobacillus</taxon>
    </lineage>
</organism>
<keyword evidence="10" id="KW-0915">Sodium</keyword>
<evidence type="ECO:0000256" key="1">
    <source>
        <dbReference type="ARBA" id="ARBA00004651"/>
    </source>
</evidence>
<evidence type="ECO:0000256" key="7">
    <source>
        <dbReference type="ARBA" id="ARBA00035120"/>
    </source>
</evidence>
<evidence type="ECO:0000256" key="2">
    <source>
        <dbReference type="ARBA" id="ARBA00022475"/>
    </source>
</evidence>
<comment type="similarity">
    <text evidence="7 10">Belongs to the fluoride channel Fluc/FEX (TC 1.A.43) family.</text>
</comment>
<accession>A0A0R1WPS8</accession>
<feature type="binding site" evidence="10">
    <location>
        <position position="71"/>
    </location>
    <ligand>
        <name>Na(+)</name>
        <dbReference type="ChEBI" id="CHEBI:29101"/>
        <note>structural</note>
    </ligand>
</feature>
<keyword evidence="2 10" id="KW-1003">Cell membrane</keyword>
<dbReference type="GO" id="GO:0046872">
    <property type="term" value="F:metal ion binding"/>
    <property type="evidence" value="ECO:0007669"/>
    <property type="project" value="UniProtKB-KW"/>
</dbReference>
<dbReference type="STRING" id="1423755.FC40_GL001484"/>
<keyword evidence="12" id="KW-1185">Reference proteome</keyword>
<evidence type="ECO:0000256" key="4">
    <source>
        <dbReference type="ARBA" id="ARBA00022989"/>
    </source>
</evidence>
<dbReference type="EMBL" id="AZGD01000037">
    <property type="protein sequence ID" value="KRM19633.1"/>
    <property type="molecule type" value="Genomic_DNA"/>
</dbReference>
<keyword evidence="10" id="KW-0479">Metal-binding</keyword>
<dbReference type="GO" id="GO:0140114">
    <property type="term" value="P:cellular detoxification of fluoride"/>
    <property type="evidence" value="ECO:0007669"/>
    <property type="project" value="UniProtKB-UniRule"/>
</dbReference>
<dbReference type="eggNOG" id="COG0239">
    <property type="taxonomic scope" value="Bacteria"/>
</dbReference>
<dbReference type="AlphaFoldDB" id="A0A0R1WPS8"/>
<comment type="function">
    <text evidence="9 10">Fluoride-specific ion channel. Important for reducing fluoride concentration in the cell, thus reducing its toxicity.</text>
</comment>
<comment type="activity regulation">
    <text evidence="10">Na(+) is not transported, but it plays an essential structural role and its presence is essential for fluoride channel function.</text>
</comment>
<feature type="transmembrane region" description="Helical" evidence="10">
    <location>
        <begin position="92"/>
        <end position="114"/>
    </location>
</feature>
<keyword evidence="4 10" id="KW-1133">Transmembrane helix</keyword>
<gene>
    <name evidence="10" type="primary">fluC</name>
    <name evidence="10" type="synonym">crcB</name>
    <name evidence="11" type="ORF">FC40_GL001484</name>
</gene>
<dbReference type="Pfam" id="PF02537">
    <property type="entry name" value="CRCB"/>
    <property type="match status" value="1"/>
</dbReference>
<keyword evidence="5 10" id="KW-0472">Membrane</keyword>
<comment type="catalytic activity">
    <reaction evidence="8">
        <text>fluoride(in) = fluoride(out)</text>
        <dbReference type="Rhea" id="RHEA:76159"/>
        <dbReference type="ChEBI" id="CHEBI:17051"/>
    </reaction>
    <physiologicalReaction direction="left-to-right" evidence="8">
        <dbReference type="Rhea" id="RHEA:76160"/>
    </physiologicalReaction>
</comment>
<evidence type="ECO:0000256" key="6">
    <source>
        <dbReference type="ARBA" id="ARBA00023303"/>
    </source>
</evidence>
<feature type="transmembrane region" description="Helical" evidence="10">
    <location>
        <begin position="7"/>
        <end position="28"/>
    </location>
</feature>
<dbReference type="PANTHER" id="PTHR28259:SF1">
    <property type="entry name" value="FLUORIDE EXPORT PROTEIN 1-RELATED"/>
    <property type="match status" value="1"/>
</dbReference>
<keyword evidence="3 10" id="KW-0812">Transmembrane</keyword>
<comment type="subcellular location">
    <subcellularLocation>
        <location evidence="1 10">Cell membrane</location>
        <topology evidence="1 10">Multi-pass membrane protein</topology>
    </subcellularLocation>
</comment>
<proteinExistence type="inferred from homology"/>
<feature type="binding site" evidence="10">
    <location>
        <position position="74"/>
    </location>
    <ligand>
        <name>Na(+)</name>
        <dbReference type="ChEBI" id="CHEBI:29101"/>
        <note>structural</note>
    </ligand>
</feature>
<dbReference type="RefSeq" id="WP_025021772.1">
    <property type="nucleotide sequence ID" value="NZ_AZGD01000037.1"/>
</dbReference>
<keyword evidence="10" id="KW-0406">Ion transport</keyword>
<protein>
    <recommendedName>
        <fullName evidence="10">Fluoride-specific ion channel FluC</fullName>
    </recommendedName>
</protein>
<evidence type="ECO:0000256" key="3">
    <source>
        <dbReference type="ARBA" id="ARBA00022692"/>
    </source>
</evidence>
<evidence type="ECO:0000256" key="5">
    <source>
        <dbReference type="ARBA" id="ARBA00023136"/>
    </source>
</evidence>
<dbReference type="PATRIC" id="fig|1423755.3.peg.1573"/>
<reference evidence="11 12" key="1">
    <citation type="journal article" date="2015" name="Genome Announc.">
        <title>Expanding the biotechnology potential of lactobacilli through comparative genomics of 213 strains and associated genera.</title>
        <authorList>
            <person name="Sun Z."/>
            <person name="Harris H.M."/>
            <person name="McCann A."/>
            <person name="Guo C."/>
            <person name="Argimon S."/>
            <person name="Zhang W."/>
            <person name="Yang X."/>
            <person name="Jeffery I.B."/>
            <person name="Cooney J.C."/>
            <person name="Kagawa T.F."/>
            <person name="Liu W."/>
            <person name="Song Y."/>
            <person name="Salvetti E."/>
            <person name="Wrobel A."/>
            <person name="Rasinkangas P."/>
            <person name="Parkhill J."/>
            <person name="Rea M.C."/>
            <person name="O'Sullivan O."/>
            <person name="Ritari J."/>
            <person name="Douillard F.P."/>
            <person name="Paul Ross R."/>
            <person name="Yang R."/>
            <person name="Briner A.E."/>
            <person name="Felis G.E."/>
            <person name="de Vos W.M."/>
            <person name="Barrangou R."/>
            <person name="Klaenhammer T.R."/>
            <person name="Caufield P.W."/>
            <person name="Cui Y."/>
            <person name="Zhang H."/>
            <person name="O'Toole P.W."/>
        </authorList>
    </citation>
    <scope>NUCLEOTIDE SEQUENCE [LARGE SCALE GENOMIC DNA]</scope>
    <source>
        <strain evidence="11 12">DSM 18933</strain>
    </source>
</reference>
<name>A0A0R1WPS8_9LACO</name>
<keyword evidence="10" id="KW-0813">Transport</keyword>
<keyword evidence="6 10" id="KW-0407">Ion channel</keyword>
<sequence>MKKYGLYLSVGIFGALGGMTRYFFATLLNYQGTLLVNLLGSFGLAFLTYSIIQAAIFPEWLNVGLGTGFIGSFTTFSTFTMDFYHQPDPKSALIYLVLSALGGFLCAYFGMLLAKLMVKRKD</sequence>
<evidence type="ECO:0000313" key="12">
    <source>
        <dbReference type="Proteomes" id="UP000051054"/>
    </source>
</evidence>
<evidence type="ECO:0000256" key="9">
    <source>
        <dbReference type="ARBA" id="ARBA00049940"/>
    </source>
</evidence>
<feature type="transmembrane region" description="Helical" evidence="10">
    <location>
        <begin position="34"/>
        <end position="52"/>
    </location>
</feature>
<dbReference type="HAMAP" id="MF_00454">
    <property type="entry name" value="FluC"/>
    <property type="match status" value="1"/>
</dbReference>
<dbReference type="GO" id="GO:0005886">
    <property type="term" value="C:plasma membrane"/>
    <property type="evidence" value="ECO:0007669"/>
    <property type="project" value="UniProtKB-SubCell"/>
</dbReference>
<evidence type="ECO:0000256" key="8">
    <source>
        <dbReference type="ARBA" id="ARBA00035585"/>
    </source>
</evidence>
<comment type="caution">
    <text evidence="11">The sequence shown here is derived from an EMBL/GenBank/DDBJ whole genome shotgun (WGS) entry which is preliminary data.</text>
</comment>
<dbReference type="PANTHER" id="PTHR28259">
    <property type="entry name" value="FLUORIDE EXPORT PROTEIN 1-RELATED"/>
    <property type="match status" value="1"/>
</dbReference>
<dbReference type="InterPro" id="IPR003691">
    <property type="entry name" value="FluC"/>
</dbReference>
<feature type="transmembrane region" description="Helical" evidence="10">
    <location>
        <begin position="59"/>
        <end position="80"/>
    </location>
</feature>
<dbReference type="Proteomes" id="UP000051054">
    <property type="component" value="Unassembled WGS sequence"/>
</dbReference>
<evidence type="ECO:0000256" key="10">
    <source>
        <dbReference type="HAMAP-Rule" id="MF_00454"/>
    </source>
</evidence>
<dbReference type="GO" id="GO:0062054">
    <property type="term" value="F:fluoride channel activity"/>
    <property type="evidence" value="ECO:0007669"/>
    <property type="project" value="UniProtKB-UniRule"/>
</dbReference>
<evidence type="ECO:0000313" key="11">
    <source>
        <dbReference type="EMBL" id="KRM19633.1"/>
    </source>
</evidence>